<gene>
    <name evidence="11" type="ORF">BO87DRAFT_298340</name>
</gene>
<dbReference type="OrthoDB" id="1470350at2759"/>
<dbReference type="InterPro" id="IPR001128">
    <property type="entry name" value="Cyt_P450"/>
</dbReference>
<dbReference type="GO" id="GO:0004497">
    <property type="term" value="F:monooxygenase activity"/>
    <property type="evidence" value="ECO:0007669"/>
    <property type="project" value="UniProtKB-KW"/>
</dbReference>
<protein>
    <submittedName>
        <fullName evidence="11">Cytochrome P450</fullName>
    </submittedName>
</protein>
<dbReference type="GO" id="GO:0020037">
    <property type="term" value="F:heme binding"/>
    <property type="evidence" value="ECO:0007669"/>
    <property type="project" value="InterPro"/>
</dbReference>
<evidence type="ECO:0000313" key="12">
    <source>
        <dbReference type="Proteomes" id="UP000247647"/>
    </source>
</evidence>
<dbReference type="PANTHER" id="PTHR24305:SF96">
    <property type="entry name" value="CYTOCHROME P450 MONOOXYGENASE STCB-RELATED"/>
    <property type="match status" value="1"/>
</dbReference>
<evidence type="ECO:0000256" key="1">
    <source>
        <dbReference type="ARBA" id="ARBA00001971"/>
    </source>
</evidence>
<dbReference type="GeneID" id="37121513"/>
<keyword evidence="3 8" id="KW-0349">Heme</keyword>
<dbReference type="PANTHER" id="PTHR24305">
    <property type="entry name" value="CYTOCHROME P450"/>
    <property type="match status" value="1"/>
</dbReference>
<dbReference type="InterPro" id="IPR050121">
    <property type="entry name" value="Cytochrome_P450_monoxygenase"/>
</dbReference>
<dbReference type="PROSITE" id="PS00086">
    <property type="entry name" value="CYTOCHROME_P450"/>
    <property type="match status" value="1"/>
</dbReference>
<sequence length="494" mass="55811">MGSSFVAGHGPALVFLSFVLYIVINIYRERRNPLSSVPGPFLCKWTDIFVRYQTVIGNRPRYVQALHRRYGPVVRVGPNAVDIAEIAGAREVHRIGSGFLKSPVYELLKHDNARSIFSATDPKFHSKHRRLLSSPFADANLHSLEPLIDARIRFTMQRMQEEMATRKVADVQKWFFFMSSDIIGELSFGDSFRIFLTCVDQAAQKNLHIKDLEIAALIGESRVAFPWLFKLAEFLPLPFLREANKSRNRFVDYADESINRYKRLLAASPDNVKPTLFSKLYNAGKEGLSDAEIRDDATDLIVAGSDTTANTLTYLTWAVCKTPVIQQALVAEVATLPERFSDKDIQKLTYLNQVIDEALRLYPAIPCALPRIVPPQGATFGGHWVPGGSTVTTQLWSLHRDPVAFPEPEKFNPSRWASPTKEMKDAFMPFGAGTRNCLGLHLARIELRLATAHFFRQFPRSEVSSREGMSDEDMEQVLHFLLSTKGHRCLLEVQ</sequence>
<evidence type="ECO:0000256" key="2">
    <source>
        <dbReference type="ARBA" id="ARBA00010617"/>
    </source>
</evidence>
<name>A0A318YVI9_ASPNB</name>
<evidence type="ECO:0000256" key="7">
    <source>
        <dbReference type="ARBA" id="ARBA00023033"/>
    </source>
</evidence>
<dbReference type="Proteomes" id="UP000247647">
    <property type="component" value="Unassembled WGS sequence"/>
</dbReference>
<evidence type="ECO:0000256" key="5">
    <source>
        <dbReference type="ARBA" id="ARBA00023002"/>
    </source>
</evidence>
<keyword evidence="10" id="KW-0812">Transmembrane</keyword>
<dbReference type="InterPro" id="IPR002401">
    <property type="entry name" value="Cyt_P450_E_grp-I"/>
</dbReference>
<evidence type="ECO:0000256" key="10">
    <source>
        <dbReference type="SAM" id="Phobius"/>
    </source>
</evidence>
<keyword evidence="10" id="KW-0472">Membrane</keyword>
<dbReference type="GO" id="GO:0005506">
    <property type="term" value="F:iron ion binding"/>
    <property type="evidence" value="ECO:0007669"/>
    <property type="project" value="InterPro"/>
</dbReference>
<proteinExistence type="inferred from homology"/>
<dbReference type="RefSeq" id="XP_025484329.1">
    <property type="nucleotide sequence ID" value="XM_025619057.1"/>
</dbReference>
<keyword evidence="5 9" id="KW-0560">Oxidoreductase</keyword>
<keyword evidence="6 8" id="KW-0408">Iron</keyword>
<dbReference type="InterPro" id="IPR036396">
    <property type="entry name" value="Cyt_P450_sf"/>
</dbReference>
<evidence type="ECO:0000256" key="6">
    <source>
        <dbReference type="ARBA" id="ARBA00023004"/>
    </source>
</evidence>
<accession>A0A318YVI9</accession>
<reference evidence="11" key="1">
    <citation type="submission" date="2016-12" db="EMBL/GenBank/DDBJ databases">
        <title>The genomes of Aspergillus section Nigri reveals drivers in fungal speciation.</title>
        <authorList>
            <consortium name="DOE Joint Genome Institute"/>
            <person name="Vesth T.C."/>
            <person name="Nybo J."/>
            <person name="Theobald S."/>
            <person name="Brandl J."/>
            <person name="Frisvad J.C."/>
            <person name="Nielsen K.F."/>
            <person name="Lyhne E.K."/>
            <person name="Kogle M.E."/>
            <person name="Kuo A."/>
            <person name="Riley R."/>
            <person name="Clum A."/>
            <person name="Nolan M."/>
            <person name="Lipzen A."/>
            <person name="Salamov A."/>
            <person name="Henrissat B."/>
            <person name="Wiebenga A."/>
            <person name="De Vries R.P."/>
            <person name="Grigoriev I.V."/>
            <person name="Mortensen U.H."/>
            <person name="Andersen M.R."/>
            <person name="Baker S.E."/>
        </authorList>
    </citation>
    <scope>NUCLEOTIDE SEQUENCE [LARGE SCALE GENOMIC DNA]</scope>
    <source>
        <strain evidence="11">CBS 115656</strain>
    </source>
</reference>
<keyword evidence="10" id="KW-1133">Transmembrane helix</keyword>
<comment type="similarity">
    <text evidence="2 9">Belongs to the cytochrome P450 family.</text>
</comment>
<dbReference type="Gene3D" id="1.10.630.10">
    <property type="entry name" value="Cytochrome P450"/>
    <property type="match status" value="1"/>
</dbReference>
<organism evidence="11 12">
    <name type="scientific">Aspergillus neoniger (strain CBS 115656)</name>
    <dbReference type="NCBI Taxonomy" id="1448310"/>
    <lineage>
        <taxon>Eukaryota</taxon>
        <taxon>Fungi</taxon>
        <taxon>Dikarya</taxon>
        <taxon>Ascomycota</taxon>
        <taxon>Pezizomycotina</taxon>
        <taxon>Eurotiomycetes</taxon>
        <taxon>Eurotiomycetidae</taxon>
        <taxon>Eurotiales</taxon>
        <taxon>Aspergillaceae</taxon>
        <taxon>Aspergillus</taxon>
        <taxon>Aspergillus subgen. Circumdati</taxon>
    </lineage>
</organism>
<keyword evidence="7 9" id="KW-0503">Monooxygenase</keyword>
<evidence type="ECO:0000313" key="11">
    <source>
        <dbReference type="EMBL" id="PYH38851.1"/>
    </source>
</evidence>
<dbReference type="PRINTS" id="PR00463">
    <property type="entry name" value="EP450I"/>
</dbReference>
<dbReference type="AlphaFoldDB" id="A0A318YVI9"/>
<dbReference type="GO" id="GO:0016705">
    <property type="term" value="F:oxidoreductase activity, acting on paired donors, with incorporation or reduction of molecular oxygen"/>
    <property type="evidence" value="ECO:0007669"/>
    <property type="project" value="InterPro"/>
</dbReference>
<keyword evidence="12" id="KW-1185">Reference proteome</keyword>
<feature type="transmembrane region" description="Helical" evidence="10">
    <location>
        <begin position="6"/>
        <end position="27"/>
    </location>
</feature>
<evidence type="ECO:0000256" key="4">
    <source>
        <dbReference type="ARBA" id="ARBA00022723"/>
    </source>
</evidence>
<evidence type="ECO:0000256" key="3">
    <source>
        <dbReference type="ARBA" id="ARBA00022617"/>
    </source>
</evidence>
<evidence type="ECO:0000256" key="9">
    <source>
        <dbReference type="RuleBase" id="RU000461"/>
    </source>
</evidence>
<dbReference type="PRINTS" id="PR00385">
    <property type="entry name" value="P450"/>
</dbReference>
<dbReference type="SUPFAM" id="SSF48264">
    <property type="entry name" value="Cytochrome P450"/>
    <property type="match status" value="1"/>
</dbReference>
<dbReference type="InterPro" id="IPR017972">
    <property type="entry name" value="Cyt_P450_CS"/>
</dbReference>
<keyword evidence="4 8" id="KW-0479">Metal-binding</keyword>
<dbReference type="CDD" id="cd11059">
    <property type="entry name" value="CYP_fungal"/>
    <property type="match status" value="1"/>
</dbReference>
<evidence type="ECO:0000256" key="8">
    <source>
        <dbReference type="PIRSR" id="PIRSR602401-1"/>
    </source>
</evidence>
<dbReference type="Pfam" id="PF00067">
    <property type="entry name" value="p450"/>
    <property type="match status" value="1"/>
</dbReference>
<feature type="binding site" description="axial binding residue" evidence="8">
    <location>
        <position position="437"/>
    </location>
    <ligand>
        <name>heme</name>
        <dbReference type="ChEBI" id="CHEBI:30413"/>
    </ligand>
    <ligandPart>
        <name>Fe</name>
        <dbReference type="ChEBI" id="CHEBI:18248"/>
    </ligandPart>
</feature>
<dbReference type="EMBL" id="KZ821447">
    <property type="protein sequence ID" value="PYH38851.1"/>
    <property type="molecule type" value="Genomic_DNA"/>
</dbReference>
<comment type="cofactor">
    <cofactor evidence="1 8">
        <name>heme</name>
        <dbReference type="ChEBI" id="CHEBI:30413"/>
    </cofactor>
</comment>